<dbReference type="Proteomes" id="UP001476798">
    <property type="component" value="Unassembled WGS sequence"/>
</dbReference>
<keyword evidence="2" id="KW-1185">Reference proteome</keyword>
<dbReference type="EMBL" id="JAHRIO010023425">
    <property type="protein sequence ID" value="MEQ2166340.1"/>
    <property type="molecule type" value="Genomic_DNA"/>
</dbReference>
<evidence type="ECO:0000313" key="1">
    <source>
        <dbReference type="EMBL" id="MEQ2166340.1"/>
    </source>
</evidence>
<comment type="caution">
    <text evidence="1">The sequence shown here is derived from an EMBL/GenBank/DDBJ whole genome shotgun (WGS) entry which is preliminary data.</text>
</comment>
<organism evidence="1 2">
    <name type="scientific">Goodea atripinnis</name>
    <dbReference type="NCBI Taxonomy" id="208336"/>
    <lineage>
        <taxon>Eukaryota</taxon>
        <taxon>Metazoa</taxon>
        <taxon>Chordata</taxon>
        <taxon>Craniata</taxon>
        <taxon>Vertebrata</taxon>
        <taxon>Euteleostomi</taxon>
        <taxon>Actinopterygii</taxon>
        <taxon>Neopterygii</taxon>
        <taxon>Teleostei</taxon>
        <taxon>Neoteleostei</taxon>
        <taxon>Acanthomorphata</taxon>
        <taxon>Ovalentaria</taxon>
        <taxon>Atherinomorphae</taxon>
        <taxon>Cyprinodontiformes</taxon>
        <taxon>Goodeidae</taxon>
        <taxon>Goodea</taxon>
    </lineage>
</organism>
<sequence>FIQETAGSWASSLKSDMEKPVDRAGPRLAEAVSSLSFRALIPALMFHDCSKLG</sequence>
<accession>A0ABV0N4L6</accession>
<protein>
    <submittedName>
        <fullName evidence="1">Uncharacterized protein</fullName>
    </submittedName>
</protein>
<evidence type="ECO:0000313" key="2">
    <source>
        <dbReference type="Proteomes" id="UP001476798"/>
    </source>
</evidence>
<reference evidence="1 2" key="1">
    <citation type="submission" date="2021-06" db="EMBL/GenBank/DDBJ databases">
        <authorList>
            <person name="Palmer J.M."/>
        </authorList>
    </citation>
    <scope>NUCLEOTIDE SEQUENCE [LARGE SCALE GENOMIC DNA]</scope>
    <source>
        <strain evidence="1 2">GA_2019</strain>
        <tissue evidence="1">Muscle</tissue>
    </source>
</reference>
<gene>
    <name evidence="1" type="ORF">GOODEAATRI_026949</name>
</gene>
<feature type="non-terminal residue" evidence="1">
    <location>
        <position position="1"/>
    </location>
</feature>
<proteinExistence type="predicted"/>
<name>A0ABV0N4L6_9TELE</name>